<dbReference type="Proteomes" id="UP000294257">
    <property type="component" value="Unassembled WGS sequence"/>
</dbReference>
<evidence type="ECO:0000313" key="1">
    <source>
        <dbReference type="EMBL" id="RZS39181.1"/>
    </source>
</evidence>
<sequence length="55" mass="6027">MTALTLDTADVSLLLSVVSFASESDTYRAQDAHLERLYRRLEGAAARINAKEASK</sequence>
<keyword evidence="2" id="KW-1185">Reference proteome</keyword>
<evidence type="ECO:0000313" key="2">
    <source>
        <dbReference type="Proteomes" id="UP000294257"/>
    </source>
</evidence>
<reference evidence="1 2" key="1">
    <citation type="submission" date="2019-02" db="EMBL/GenBank/DDBJ databases">
        <title>Genomic Encyclopedia of Type Strains, Phase IV (KMG-IV): sequencing the most valuable type-strain genomes for metagenomic binning, comparative biology and taxonomic classification.</title>
        <authorList>
            <person name="Goeker M."/>
        </authorList>
    </citation>
    <scope>NUCLEOTIDE SEQUENCE [LARGE SCALE GENOMIC DNA]</scope>
    <source>
        <strain evidence="1 2">DSM 101727</strain>
    </source>
</reference>
<dbReference type="RefSeq" id="WP_165401359.1">
    <property type="nucleotide sequence ID" value="NZ_SGWQ01000004.1"/>
</dbReference>
<protein>
    <submittedName>
        <fullName evidence="1">Uncharacterized protein</fullName>
    </submittedName>
</protein>
<comment type="caution">
    <text evidence="1">The sequence shown here is derived from an EMBL/GenBank/DDBJ whole genome shotgun (WGS) entry which is preliminary data.</text>
</comment>
<name>A0A4Q7KTM8_9PSEU</name>
<accession>A0A4Q7KTM8</accession>
<organism evidence="1 2">
    <name type="scientific">Herbihabitans rhizosphaerae</name>
    <dbReference type="NCBI Taxonomy" id="1872711"/>
    <lineage>
        <taxon>Bacteria</taxon>
        <taxon>Bacillati</taxon>
        <taxon>Actinomycetota</taxon>
        <taxon>Actinomycetes</taxon>
        <taxon>Pseudonocardiales</taxon>
        <taxon>Pseudonocardiaceae</taxon>
        <taxon>Herbihabitans</taxon>
    </lineage>
</organism>
<gene>
    <name evidence="1" type="ORF">EV193_104397</name>
</gene>
<dbReference type="AlphaFoldDB" id="A0A4Q7KTM8"/>
<proteinExistence type="predicted"/>
<dbReference type="EMBL" id="SGWQ01000004">
    <property type="protein sequence ID" value="RZS39181.1"/>
    <property type="molecule type" value="Genomic_DNA"/>
</dbReference>